<evidence type="ECO:0000256" key="2">
    <source>
        <dbReference type="ARBA" id="ARBA00022679"/>
    </source>
</evidence>
<evidence type="ECO:0000256" key="3">
    <source>
        <dbReference type="ARBA" id="ARBA00022777"/>
    </source>
</evidence>
<dbReference type="PRINTS" id="PR00990">
    <property type="entry name" value="RIBOKINASE"/>
</dbReference>
<sequence length="331" mass="35560">MEKKVLCIGNALVDKVCLLENDDLLVEEGLPKGSMQLITEESSKRLQAITGSLKSEMATGGSAANTASGTANLGIATAYIGMVGRDGLGDFYIDDMKKNNIETKFFRSPTTQTGLALAFVSKDGERTFATYLGAALELNAGNLDKDLFSGYDYVHIEGYLISNRSLFSKILELGKSVGAKISMDLASYNVVEENVDFLRSVCKGVEIIFANEQEAEAFSGMNAVKSVDYISGYANISVVKLGEKGSLISCGGKTIRVQEVKRAKVDTTGAGDLYAGGFLAGLCQGRNLEQCGIMGSILAGNVIEIMGTKMDEKRWQNIRREISEKTGQVNI</sequence>
<reference evidence="6" key="2">
    <citation type="submission" date="2021-04" db="EMBL/GenBank/DDBJ databases">
        <authorList>
            <person name="Gilroy R."/>
        </authorList>
    </citation>
    <scope>NUCLEOTIDE SEQUENCE</scope>
    <source>
        <strain evidence="6">Gambia16-930</strain>
    </source>
</reference>
<gene>
    <name evidence="6" type="ORF">IAC47_01650</name>
</gene>
<evidence type="ECO:0000256" key="1">
    <source>
        <dbReference type="ARBA" id="ARBA00010688"/>
    </source>
</evidence>
<dbReference type="SUPFAM" id="SSF53613">
    <property type="entry name" value="Ribokinase-like"/>
    <property type="match status" value="1"/>
</dbReference>
<dbReference type="PANTHER" id="PTHR43320:SF3">
    <property type="entry name" value="CARBOHYDRATE KINASE PFKB DOMAIN-CONTAINING PROTEIN"/>
    <property type="match status" value="1"/>
</dbReference>
<dbReference type="Gene3D" id="3.40.1190.20">
    <property type="match status" value="1"/>
</dbReference>
<dbReference type="InterPro" id="IPR052700">
    <property type="entry name" value="Carb_kinase_PfkB-like"/>
</dbReference>
<organism evidence="6 7">
    <name type="scientific">Candidatus Onthomorpha intestinigallinarum</name>
    <dbReference type="NCBI Taxonomy" id="2840880"/>
    <lineage>
        <taxon>Bacteria</taxon>
        <taxon>Pseudomonadati</taxon>
        <taxon>Bacteroidota</taxon>
        <taxon>Bacteroidia</taxon>
        <taxon>Bacteroidales</taxon>
        <taxon>Candidatus Onthomorpha</taxon>
    </lineage>
</organism>
<dbReference type="Pfam" id="PF00294">
    <property type="entry name" value="PfkB"/>
    <property type="match status" value="1"/>
</dbReference>
<dbReference type="PANTHER" id="PTHR43320">
    <property type="entry name" value="SUGAR KINASE"/>
    <property type="match status" value="1"/>
</dbReference>
<dbReference type="GO" id="GO:0016301">
    <property type="term" value="F:kinase activity"/>
    <property type="evidence" value="ECO:0007669"/>
    <property type="project" value="UniProtKB-KW"/>
</dbReference>
<comment type="caution">
    <text evidence="6">The sequence shown here is derived from an EMBL/GenBank/DDBJ whole genome shotgun (WGS) entry which is preliminary data.</text>
</comment>
<evidence type="ECO:0000256" key="4">
    <source>
        <dbReference type="RuleBase" id="RU003704"/>
    </source>
</evidence>
<name>A0A9D1RI29_9BACT</name>
<keyword evidence="3 4" id="KW-0418">Kinase</keyword>
<dbReference type="InterPro" id="IPR002139">
    <property type="entry name" value="Ribo/fructo_kinase"/>
</dbReference>
<dbReference type="CDD" id="cd01168">
    <property type="entry name" value="adenosine_kinase"/>
    <property type="match status" value="1"/>
</dbReference>
<evidence type="ECO:0000313" key="7">
    <source>
        <dbReference type="Proteomes" id="UP000824267"/>
    </source>
</evidence>
<reference evidence="6" key="1">
    <citation type="journal article" date="2021" name="PeerJ">
        <title>Extensive microbial diversity within the chicken gut microbiome revealed by metagenomics and culture.</title>
        <authorList>
            <person name="Gilroy R."/>
            <person name="Ravi A."/>
            <person name="Getino M."/>
            <person name="Pursley I."/>
            <person name="Horton D.L."/>
            <person name="Alikhan N.F."/>
            <person name="Baker D."/>
            <person name="Gharbi K."/>
            <person name="Hall N."/>
            <person name="Watson M."/>
            <person name="Adriaenssens E.M."/>
            <person name="Foster-Nyarko E."/>
            <person name="Jarju S."/>
            <person name="Secka A."/>
            <person name="Antonio M."/>
            <person name="Oren A."/>
            <person name="Chaudhuri R.R."/>
            <person name="La Ragione R."/>
            <person name="Hildebrand F."/>
            <person name="Pallen M.J."/>
        </authorList>
    </citation>
    <scope>NUCLEOTIDE SEQUENCE</scope>
    <source>
        <strain evidence="6">Gambia16-930</strain>
    </source>
</reference>
<dbReference type="InterPro" id="IPR002173">
    <property type="entry name" value="Carboh/pur_kinase_PfkB_CS"/>
</dbReference>
<dbReference type="InterPro" id="IPR011611">
    <property type="entry name" value="PfkB_dom"/>
</dbReference>
<dbReference type="PROSITE" id="PS00584">
    <property type="entry name" value="PFKB_KINASES_2"/>
    <property type="match status" value="1"/>
</dbReference>
<proteinExistence type="inferred from homology"/>
<evidence type="ECO:0000313" key="6">
    <source>
        <dbReference type="EMBL" id="HIW86966.1"/>
    </source>
</evidence>
<feature type="domain" description="Carbohydrate kinase PfkB" evidence="5">
    <location>
        <begin position="56"/>
        <end position="309"/>
    </location>
</feature>
<dbReference type="EMBL" id="DXGG01000059">
    <property type="protein sequence ID" value="HIW86966.1"/>
    <property type="molecule type" value="Genomic_DNA"/>
</dbReference>
<accession>A0A9D1RI29</accession>
<keyword evidence="2 4" id="KW-0808">Transferase</keyword>
<dbReference type="InterPro" id="IPR029056">
    <property type="entry name" value="Ribokinase-like"/>
</dbReference>
<dbReference type="PROSITE" id="PS00583">
    <property type="entry name" value="PFKB_KINASES_1"/>
    <property type="match status" value="1"/>
</dbReference>
<comment type="similarity">
    <text evidence="1 4">Belongs to the carbohydrate kinase PfkB family.</text>
</comment>
<evidence type="ECO:0000259" key="5">
    <source>
        <dbReference type="Pfam" id="PF00294"/>
    </source>
</evidence>
<protein>
    <submittedName>
        <fullName evidence="6">Adenosine kinase</fullName>
    </submittedName>
</protein>
<dbReference type="AlphaFoldDB" id="A0A9D1RI29"/>
<dbReference type="Proteomes" id="UP000824267">
    <property type="component" value="Unassembled WGS sequence"/>
</dbReference>